<keyword evidence="1" id="KW-1133">Transmembrane helix</keyword>
<dbReference type="AlphaFoldDB" id="E8N706"/>
<accession>E8N706</accession>
<dbReference type="STRING" id="979556.MTES_1259"/>
<evidence type="ECO:0000313" key="2">
    <source>
        <dbReference type="EMBL" id="BAJ74223.1"/>
    </source>
</evidence>
<proteinExistence type="predicted"/>
<evidence type="ECO:0000256" key="1">
    <source>
        <dbReference type="SAM" id="Phobius"/>
    </source>
</evidence>
<feature type="transmembrane region" description="Helical" evidence="1">
    <location>
        <begin position="41"/>
        <end position="61"/>
    </location>
</feature>
<evidence type="ECO:0000313" key="3">
    <source>
        <dbReference type="Proteomes" id="UP000008975"/>
    </source>
</evidence>
<gene>
    <name evidence="2" type="ordered locus">MTES_1259</name>
</gene>
<sequence length="78" mass="8188">MKDKLLLFLLLALSFAVGTLLSLTLPFIVLSALGTDAPDVTPYVAAVLATLVAAGHASVAIRIIRPKRVKIVSAAPHR</sequence>
<dbReference type="RefSeq" id="WP_013584350.1">
    <property type="nucleotide sequence ID" value="NC_015125.1"/>
</dbReference>
<keyword evidence="1" id="KW-0472">Membrane</keyword>
<dbReference type="KEGG" id="mts:MTES_1259"/>
<dbReference type="HOGENOM" id="CLU_2618099_0_0_11"/>
<reference evidence="2 3" key="1">
    <citation type="journal article" date="2011" name="J. Bacteriol.">
        <title>Genome sequence of Microbacterium testaceum StLB037, an N-acylhomoserine lactone-degrading bacterium isolated from potato leaves.</title>
        <authorList>
            <person name="Morohoshi T."/>
            <person name="Wang W.-Z."/>
            <person name="Someya N."/>
            <person name="Ikeda T."/>
        </authorList>
    </citation>
    <scope>NUCLEOTIDE SEQUENCE [LARGE SCALE GENOMIC DNA]</scope>
    <source>
        <strain evidence="2 3">StLB037</strain>
    </source>
</reference>
<dbReference type="Proteomes" id="UP000008975">
    <property type="component" value="Chromosome"/>
</dbReference>
<keyword evidence="1" id="KW-0812">Transmembrane</keyword>
<name>E8N706_MICTS</name>
<reference key="2">
    <citation type="submission" date="2011-02" db="EMBL/GenBank/DDBJ databases">
        <title>Genome sequence of Microbacterium testaceum StLB037.</title>
        <authorList>
            <person name="Morohoshi T."/>
            <person name="Wang W.Z."/>
            <person name="Someya N."/>
            <person name="Ikeda T."/>
        </authorList>
    </citation>
    <scope>NUCLEOTIDE SEQUENCE</scope>
    <source>
        <strain>StLB037</strain>
    </source>
</reference>
<dbReference type="EMBL" id="AP012052">
    <property type="protein sequence ID" value="BAJ74223.1"/>
    <property type="molecule type" value="Genomic_DNA"/>
</dbReference>
<protein>
    <submittedName>
        <fullName evidence="2">Transcriptional regulator</fullName>
    </submittedName>
</protein>
<organism evidence="2 3">
    <name type="scientific">Microbacterium testaceum (strain StLB037)</name>
    <dbReference type="NCBI Taxonomy" id="979556"/>
    <lineage>
        <taxon>Bacteria</taxon>
        <taxon>Bacillati</taxon>
        <taxon>Actinomycetota</taxon>
        <taxon>Actinomycetes</taxon>
        <taxon>Micrococcales</taxon>
        <taxon>Microbacteriaceae</taxon>
        <taxon>Microbacterium</taxon>
    </lineage>
</organism>